<keyword evidence="2" id="KW-1185">Reference proteome</keyword>
<reference evidence="1" key="1">
    <citation type="submission" date="2019-04" db="EMBL/GenBank/DDBJ databases">
        <title>Microbes associate with the intestines of laboratory mice.</title>
        <authorList>
            <person name="Navarre W."/>
            <person name="Wong E."/>
            <person name="Huang K."/>
            <person name="Tropini C."/>
            <person name="Ng K."/>
            <person name="Yu B."/>
        </authorList>
    </citation>
    <scope>NUCLEOTIDE SEQUENCE</scope>
    <source>
        <strain evidence="1">NM04_E33</strain>
    </source>
</reference>
<keyword evidence="1" id="KW-0418">Kinase</keyword>
<sequence length="321" mass="34604">MEKREALMIVNPVSGTRSKRGLEELVVSRLAMSGVTVRTLYTEGSGDASRFAEQAVAHDYDMVISAGGDGTVNEIAGVLSHTSTKLGILPLGSGNGFARSLGIPQDVEEALKVIAEGYSLRCDRGVVNGLPFYCTFGVGFDAAVSEKFSKMKRRGRITYVKSVFREFLNYQPEPYALSIGGSVLTEKAFLIAVCNAPQYGNNAYIAPHAKLSDGMLDITVVHSGSPLSTVLVGVDLLTGYIDRNTLIDTFRVSAATITRLGCGPVHIDGEPMTLGTNLEISCDPSSLSVYAPEKEAEFKPIVSPLRAMIDDFRYDVKAKFR</sequence>
<comment type="caution">
    <text evidence="1">The sequence shown here is derived from an EMBL/GenBank/DDBJ whole genome shotgun (WGS) entry which is preliminary data.</text>
</comment>
<accession>A0AC61RBG7</accession>
<protein>
    <submittedName>
        <fullName evidence="1">Diacylglycerol kinase family lipid kinase</fullName>
    </submittedName>
</protein>
<evidence type="ECO:0000313" key="1">
    <source>
        <dbReference type="EMBL" id="TGY75958.1"/>
    </source>
</evidence>
<gene>
    <name evidence="1" type="ORF">E5331_19095</name>
</gene>
<dbReference type="EMBL" id="SRYB01000047">
    <property type="protein sequence ID" value="TGY75958.1"/>
    <property type="molecule type" value="Genomic_DNA"/>
</dbReference>
<name>A0AC61RBG7_9BACT</name>
<dbReference type="Proteomes" id="UP000306319">
    <property type="component" value="Unassembled WGS sequence"/>
</dbReference>
<proteinExistence type="predicted"/>
<keyword evidence="1" id="KW-0808">Transferase</keyword>
<evidence type="ECO:0000313" key="2">
    <source>
        <dbReference type="Proteomes" id="UP000306319"/>
    </source>
</evidence>
<organism evidence="1 2">
    <name type="scientific">Lepagella muris</name>
    <dbReference type="NCBI Taxonomy" id="3032870"/>
    <lineage>
        <taxon>Bacteria</taxon>
        <taxon>Pseudomonadati</taxon>
        <taxon>Bacteroidota</taxon>
        <taxon>Bacteroidia</taxon>
        <taxon>Bacteroidales</taxon>
        <taxon>Muribaculaceae</taxon>
        <taxon>Lepagella</taxon>
    </lineage>
</organism>